<dbReference type="AlphaFoldDB" id="A0AAW1DQT6"/>
<organism evidence="1 2">
    <name type="scientific">Rhynocoris fuscipes</name>
    <dbReference type="NCBI Taxonomy" id="488301"/>
    <lineage>
        <taxon>Eukaryota</taxon>
        <taxon>Metazoa</taxon>
        <taxon>Ecdysozoa</taxon>
        <taxon>Arthropoda</taxon>
        <taxon>Hexapoda</taxon>
        <taxon>Insecta</taxon>
        <taxon>Pterygota</taxon>
        <taxon>Neoptera</taxon>
        <taxon>Paraneoptera</taxon>
        <taxon>Hemiptera</taxon>
        <taxon>Heteroptera</taxon>
        <taxon>Panheteroptera</taxon>
        <taxon>Cimicomorpha</taxon>
        <taxon>Reduviidae</taxon>
        <taxon>Harpactorinae</taxon>
        <taxon>Harpactorini</taxon>
        <taxon>Rhynocoris</taxon>
    </lineage>
</organism>
<evidence type="ECO:0000313" key="1">
    <source>
        <dbReference type="EMBL" id="KAK9512110.1"/>
    </source>
</evidence>
<dbReference type="Proteomes" id="UP001461498">
    <property type="component" value="Unassembled WGS sequence"/>
</dbReference>
<proteinExistence type="predicted"/>
<evidence type="ECO:0008006" key="3">
    <source>
        <dbReference type="Google" id="ProtNLM"/>
    </source>
</evidence>
<reference evidence="1 2" key="1">
    <citation type="submission" date="2022-12" db="EMBL/GenBank/DDBJ databases">
        <title>Chromosome-level genome assembly of true bugs.</title>
        <authorList>
            <person name="Ma L."/>
            <person name="Li H."/>
        </authorList>
    </citation>
    <scope>NUCLEOTIDE SEQUENCE [LARGE SCALE GENOMIC DNA]</scope>
    <source>
        <strain evidence="1">Lab_2022b</strain>
    </source>
</reference>
<keyword evidence="2" id="KW-1185">Reference proteome</keyword>
<evidence type="ECO:0000313" key="2">
    <source>
        <dbReference type="Proteomes" id="UP001461498"/>
    </source>
</evidence>
<protein>
    <recommendedName>
        <fullName evidence="3">Transmembrane protein</fullName>
    </recommendedName>
</protein>
<name>A0AAW1DQT6_9HEMI</name>
<dbReference type="EMBL" id="JAPXFL010000001">
    <property type="protein sequence ID" value="KAK9512110.1"/>
    <property type="molecule type" value="Genomic_DNA"/>
</dbReference>
<sequence>MNEPAGARRFKPLENGGCDRNWFSQFIGRIYCEVDWCTGGLVYWWIGVLVDWCTGGLVYWWIGELVDWCTGGLVVSVG</sequence>
<comment type="caution">
    <text evidence="1">The sequence shown here is derived from an EMBL/GenBank/DDBJ whole genome shotgun (WGS) entry which is preliminary data.</text>
</comment>
<accession>A0AAW1DQT6</accession>
<gene>
    <name evidence="1" type="ORF">O3M35_000607</name>
</gene>